<keyword evidence="2" id="KW-1185">Reference proteome</keyword>
<accession>A0ACC2IZL8</accession>
<evidence type="ECO:0000313" key="2">
    <source>
        <dbReference type="Proteomes" id="UP001153334"/>
    </source>
</evidence>
<sequence length="313" mass="33602">MSKQKHALEFEKIINDGRERKRNEELAARIFSKDNQRRASAPLKPGAGGSLASRVGVKKRVSFGARVPAGNINGDWTHDLHGTQDGRQSRAQQPAPNSLAARVHTPGTTFPKPRPGMQNTRSNRANKLASAFTRTAASSFSGQQMTVVDSPQGHGITIKGLAGPFAVLAQNFAPGTTAADIESALTPVGGLISSCRLVKTHPIVIAEIVFESKEGADRVIERFDQQTADGRTLSVYMKPGGYIAPPKGPRAQRNNETRLGGNSVLVDGSMGFGDHMDVEDADQGLYSDKLVSSQAKGNNNTGYRRDNGFRQGR</sequence>
<reference evidence="1" key="1">
    <citation type="submission" date="2022-11" db="EMBL/GenBank/DDBJ databases">
        <title>Genome Sequence of Nemania bipapillata.</title>
        <authorList>
            <person name="Buettner E."/>
        </authorList>
    </citation>
    <scope>NUCLEOTIDE SEQUENCE</scope>
    <source>
        <strain evidence="1">CP14</strain>
    </source>
</reference>
<proteinExistence type="predicted"/>
<gene>
    <name evidence="1" type="ORF">ONZ43_g2904</name>
</gene>
<comment type="caution">
    <text evidence="1">The sequence shown here is derived from an EMBL/GenBank/DDBJ whole genome shotgun (WGS) entry which is preliminary data.</text>
</comment>
<name>A0ACC2IZL8_9PEZI</name>
<protein>
    <submittedName>
        <fullName evidence="1">Uncharacterized protein</fullName>
    </submittedName>
</protein>
<evidence type="ECO:0000313" key="1">
    <source>
        <dbReference type="EMBL" id="KAJ8120373.1"/>
    </source>
</evidence>
<organism evidence="1 2">
    <name type="scientific">Nemania bipapillata</name>
    <dbReference type="NCBI Taxonomy" id="110536"/>
    <lineage>
        <taxon>Eukaryota</taxon>
        <taxon>Fungi</taxon>
        <taxon>Dikarya</taxon>
        <taxon>Ascomycota</taxon>
        <taxon>Pezizomycotina</taxon>
        <taxon>Sordariomycetes</taxon>
        <taxon>Xylariomycetidae</taxon>
        <taxon>Xylariales</taxon>
        <taxon>Xylariaceae</taxon>
        <taxon>Nemania</taxon>
    </lineage>
</organism>
<dbReference type="Proteomes" id="UP001153334">
    <property type="component" value="Unassembled WGS sequence"/>
</dbReference>
<dbReference type="EMBL" id="JAPESX010000636">
    <property type="protein sequence ID" value="KAJ8120373.1"/>
    <property type="molecule type" value="Genomic_DNA"/>
</dbReference>